<feature type="transmembrane region" description="Helical" evidence="1">
    <location>
        <begin position="182"/>
        <end position="198"/>
    </location>
</feature>
<accession>A0A841Q1X1</accession>
<dbReference type="Pfam" id="PF05145">
    <property type="entry name" value="AbrB"/>
    <property type="match status" value="1"/>
</dbReference>
<keyword evidence="1" id="KW-1133">Transmembrane helix</keyword>
<feature type="transmembrane region" description="Helical" evidence="1">
    <location>
        <begin position="84"/>
        <end position="107"/>
    </location>
</feature>
<dbReference type="GO" id="GO:0010468">
    <property type="term" value="P:regulation of gene expression"/>
    <property type="evidence" value="ECO:0007669"/>
    <property type="project" value="InterPro"/>
</dbReference>
<gene>
    <name evidence="2" type="ORF">HNQ94_000737</name>
</gene>
<feature type="transmembrane region" description="Helical" evidence="1">
    <location>
        <begin position="230"/>
        <end position="250"/>
    </location>
</feature>
<feature type="transmembrane region" description="Helical" evidence="1">
    <location>
        <begin position="325"/>
        <end position="343"/>
    </location>
</feature>
<keyword evidence="1" id="KW-0812">Transmembrane</keyword>
<feature type="transmembrane region" description="Helical" evidence="1">
    <location>
        <begin position="141"/>
        <end position="162"/>
    </location>
</feature>
<keyword evidence="3" id="KW-1185">Reference proteome</keyword>
<comment type="caution">
    <text evidence="2">The sequence shown here is derived from an EMBL/GenBank/DDBJ whole genome shotgun (WGS) entry which is preliminary data.</text>
</comment>
<evidence type="ECO:0000256" key="1">
    <source>
        <dbReference type="SAM" id="Phobius"/>
    </source>
</evidence>
<proteinExistence type="predicted"/>
<feature type="transmembrane region" description="Helical" evidence="1">
    <location>
        <begin position="205"/>
        <end position="224"/>
    </location>
</feature>
<dbReference type="AlphaFoldDB" id="A0A841Q1X1"/>
<organism evidence="2 3">
    <name type="scientific">Salirhabdus euzebyi</name>
    <dbReference type="NCBI Taxonomy" id="394506"/>
    <lineage>
        <taxon>Bacteria</taxon>
        <taxon>Bacillati</taxon>
        <taxon>Bacillota</taxon>
        <taxon>Bacilli</taxon>
        <taxon>Bacillales</taxon>
        <taxon>Bacillaceae</taxon>
        <taxon>Salirhabdus</taxon>
    </lineage>
</organism>
<dbReference type="PANTHER" id="PTHR38457:SF1">
    <property type="entry name" value="REGULATOR ABRB-RELATED"/>
    <property type="match status" value="1"/>
</dbReference>
<dbReference type="InterPro" id="IPR017516">
    <property type="entry name" value="AbrB_dup"/>
</dbReference>
<dbReference type="NCBIfam" id="TIGR03082">
    <property type="entry name" value="Gneg_AbrB_dup"/>
    <property type="match status" value="2"/>
</dbReference>
<reference evidence="2 3" key="1">
    <citation type="submission" date="2020-08" db="EMBL/GenBank/DDBJ databases">
        <title>Genomic Encyclopedia of Type Strains, Phase IV (KMG-IV): sequencing the most valuable type-strain genomes for metagenomic binning, comparative biology and taxonomic classification.</title>
        <authorList>
            <person name="Goeker M."/>
        </authorList>
    </citation>
    <scope>NUCLEOTIDE SEQUENCE [LARGE SCALE GENOMIC DNA]</scope>
    <source>
        <strain evidence="2 3">DSM 19612</strain>
    </source>
</reference>
<evidence type="ECO:0008006" key="4">
    <source>
        <dbReference type="Google" id="ProtNLM"/>
    </source>
</evidence>
<sequence length="355" mass="39441">MNNIYIYKIILSISLSIIGGILFHYIHIPLPWILGPVTFLLVYKSIWKKETISSLHLRNISFVLLGIQIGSTFTTHTFENVTPYFFPFLMMTLLLIFVGLFAAFLIAKYINLDMTTSILGAVPGGLSAMIALSESFKSNTVYVTIFHSIRLLAVLFIVPFAATHLFFQAREFETTFTLPVDNGHIATVALYFLFYFLAKVASKKVPASYVIVPMILTGVLNASGFTMYHLPAYFFIGAQILLGMYLGHTVSVRDIMKVGKYCYVFLLLNIGLIAFSFLLGYLFTLFTTMDLVTAILSFAPGGLVEMALTAEAVGGDPSIVSSLQVIRLLIIVILLPLLLQMIIPKLEKRVKVDGV</sequence>
<protein>
    <recommendedName>
        <fullName evidence="4">AbrB family transcriptional regulator</fullName>
    </recommendedName>
</protein>
<name>A0A841Q1X1_9BACI</name>
<evidence type="ECO:0000313" key="3">
    <source>
        <dbReference type="Proteomes" id="UP000581688"/>
    </source>
</evidence>
<keyword evidence="1" id="KW-0472">Membrane</keyword>
<dbReference type="InterPro" id="IPR007820">
    <property type="entry name" value="AbrB_fam"/>
</dbReference>
<dbReference type="EMBL" id="JACHGH010000002">
    <property type="protein sequence ID" value="MBB6452292.1"/>
    <property type="molecule type" value="Genomic_DNA"/>
</dbReference>
<dbReference type="GO" id="GO:0016020">
    <property type="term" value="C:membrane"/>
    <property type="evidence" value="ECO:0007669"/>
    <property type="project" value="InterPro"/>
</dbReference>
<evidence type="ECO:0000313" key="2">
    <source>
        <dbReference type="EMBL" id="MBB6452292.1"/>
    </source>
</evidence>
<dbReference type="PANTHER" id="PTHR38457">
    <property type="entry name" value="REGULATOR ABRB-RELATED"/>
    <property type="match status" value="1"/>
</dbReference>
<dbReference type="RefSeq" id="WP_174495033.1">
    <property type="nucleotide sequence ID" value="NZ_CADDWK010000002.1"/>
</dbReference>
<feature type="transmembrane region" description="Helical" evidence="1">
    <location>
        <begin position="262"/>
        <end position="283"/>
    </location>
</feature>
<dbReference type="PIRSF" id="PIRSF038991">
    <property type="entry name" value="Protein_AbrB"/>
    <property type="match status" value="1"/>
</dbReference>
<dbReference type="Proteomes" id="UP000581688">
    <property type="component" value="Unassembled WGS sequence"/>
</dbReference>